<evidence type="ECO:0008006" key="4">
    <source>
        <dbReference type="Google" id="ProtNLM"/>
    </source>
</evidence>
<keyword evidence="1" id="KW-0472">Membrane</keyword>
<dbReference type="AlphaFoldDB" id="A0A4R6XXH9"/>
<reference evidence="2 3" key="1">
    <citation type="submission" date="2019-03" db="EMBL/GenBank/DDBJ databases">
        <title>Genomic Encyclopedia of Type Strains, Phase IV (KMG-IV): sequencing the most valuable type-strain genomes for metagenomic binning, comparative biology and taxonomic classification.</title>
        <authorList>
            <person name="Goeker M."/>
        </authorList>
    </citation>
    <scope>NUCLEOTIDE SEQUENCE [LARGE SCALE GENOMIC DNA]</scope>
    <source>
        <strain evidence="2 3">DSM 25488</strain>
    </source>
</reference>
<dbReference type="Proteomes" id="UP000295724">
    <property type="component" value="Unassembled WGS sequence"/>
</dbReference>
<dbReference type="InterPro" id="IPR047798">
    <property type="entry name" value="BPSS1780-like"/>
</dbReference>
<accession>A0A4R6XXH9</accession>
<dbReference type="OrthoDB" id="9993032at2"/>
<evidence type="ECO:0000313" key="2">
    <source>
        <dbReference type="EMBL" id="TDR22383.1"/>
    </source>
</evidence>
<evidence type="ECO:0000256" key="1">
    <source>
        <dbReference type="SAM" id="Phobius"/>
    </source>
</evidence>
<feature type="transmembrane region" description="Helical" evidence="1">
    <location>
        <begin position="59"/>
        <end position="80"/>
    </location>
</feature>
<feature type="transmembrane region" description="Helical" evidence="1">
    <location>
        <begin position="101"/>
        <end position="129"/>
    </location>
</feature>
<gene>
    <name evidence="2" type="ORF">C8D91_0871</name>
</gene>
<proteinExistence type="predicted"/>
<keyword evidence="3" id="KW-1185">Reference proteome</keyword>
<feature type="transmembrane region" description="Helical" evidence="1">
    <location>
        <begin position="37"/>
        <end position="53"/>
    </location>
</feature>
<evidence type="ECO:0000313" key="3">
    <source>
        <dbReference type="Proteomes" id="UP000295724"/>
    </source>
</evidence>
<keyword evidence="1" id="KW-1133">Transmembrane helix</keyword>
<dbReference type="EMBL" id="SNZB01000002">
    <property type="protein sequence ID" value="TDR22383.1"/>
    <property type="molecule type" value="Genomic_DNA"/>
</dbReference>
<dbReference type="NCBIfam" id="NF041043">
    <property type="entry name" value="BPSS1780_fam"/>
    <property type="match status" value="1"/>
</dbReference>
<organism evidence="2 3">
    <name type="scientific">Marinicella litoralis</name>
    <dbReference type="NCBI Taxonomy" id="644220"/>
    <lineage>
        <taxon>Bacteria</taxon>
        <taxon>Pseudomonadati</taxon>
        <taxon>Pseudomonadota</taxon>
        <taxon>Gammaproteobacteria</taxon>
        <taxon>Lysobacterales</taxon>
        <taxon>Marinicellaceae</taxon>
        <taxon>Marinicella</taxon>
    </lineage>
</organism>
<protein>
    <recommendedName>
        <fullName evidence="4">Glycerophosphoryl diester phosphodiesterase family protein</fullName>
    </recommendedName>
</protein>
<comment type="caution">
    <text evidence="2">The sequence shown here is derived from an EMBL/GenBank/DDBJ whole genome shotgun (WGS) entry which is preliminary data.</text>
</comment>
<name>A0A4R6XXH9_9GAMM</name>
<feature type="transmembrane region" description="Helical" evidence="1">
    <location>
        <begin position="149"/>
        <end position="173"/>
    </location>
</feature>
<sequence length="280" mass="31510">MNQQTNPPIFSAKNFTWKDGRLWFDAGVKLFKQVKNYWYMLCFILAVLMMMAANISVTFVGFLMVFISPIITVVMMGLCHHMNNESKSSVSSLWAEILTQINLYFVLGIYAMLLSLFFQQVHFQLLAAFNLPAELTETMVQNMSGKESFLRAMLNLVTNLPVALAMAFAPALIMFKHTLPHQAIKFSVLGVLRAWKPFVALGLLFILLFFGVMILATLIISIVMAVMGPASQVMINVIVLFFAITIAGIGLCAQYQAFIEIFKIEKDQTNQDGTEIYTEI</sequence>
<feature type="transmembrane region" description="Helical" evidence="1">
    <location>
        <begin position="233"/>
        <end position="253"/>
    </location>
</feature>
<dbReference type="RefSeq" id="WP_099019032.1">
    <property type="nucleotide sequence ID" value="NZ_NIHB01000002.1"/>
</dbReference>
<keyword evidence="1" id="KW-0812">Transmembrane</keyword>
<feature type="transmembrane region" description="Helical" evidence="1">
    <location>
        <begin position="194"/>
        <end position="227"/>
    </location>
</feature>